<dbReference type="CDD" id="cd00085">
    <property type="entry name" value="HNHc"/>
    <property type="match status" value="1"/>
</dbReference>
<dbReference type="InterPro" id="IPR003615">
    <property type="entry name" value="HNH_nuc"/>
</dbReference>
<protein>
    <recommendedName>
        <fullName evidence="2">HNH nuclease domain-containing protein</fullName>
    </recommendedName>
</protein>
<dbReference type="Proteomes" id="UP000237752">
    <property type="component" value="Unassembled WGS sequence"/>
</dbReference>
<keyword evidence="4" id="KW-1185">Reference proteome</keyword>
<feature type="region of interest" description="Disordered" evidence="1">
    <location>
        <begin position="239"/>
        <end position="310"/>
    </location>
</feature>
<feature type="compositionally biased region" description="Basic and acidic residues" evidence="1">
    <location>
        <begin position="131"/>
        <end position="140"/>
    </location>
</feature>
<feature type="compositionally biased region" description="Polar residues" evidence="1">
    <location>
        <begin position="286"/>
        <end position="302"/>
    </location>
</feature>
<dbReference type="EMBL" id="PVUE01000026">
    <property type="protein sequence ID" value="PRZ32772.1"/>
    <property type="molecule type" value="Genomic_DNA"/>
</dbReference>
<feature type="domain" description="HNH nuclease" evidence="2">
    <location>
        <begin position="365"/>
        <end position="416"/>
    </location>
</feature>
<gene>
    <name evidence="3" type="ORF">CLV47_12646</name>
</gene>
<accession>A0A2T0Z8U8</accession>
<reference evidence="3 4" key="1">
    <citation type="submission" date="2018-03" db="EMBL/GenBank/DDBJ databases">
        <title>Genomic Encyclopedia of Archaeal and Bacterial Type Strains, Phase II (KMG-II): from individual species to whole genera.</title>
        <authorList>
            <person name="Goeker M."/>
        </authorList>
    </citation>
    <scope>NUCLEOTIDE SEQUENCE [LARGE SCALE GENOMIC DNA]</scope>
    <source>
        <strain evidence="3 4">DSM 100065</strain>
    </source>
</reference>
<dbReference type="SMART" id="SM00507">
    <property type="entry name" value="HNHc"/>
    <property type="match status" value="1"/>
</dbReference>
<sequence>LGDLPLPHARALDLALDALADTADADDPRTHAQRRIDALLACVLGPAVFHTHPAKTTNHRTDGDSGRGRGQDNEPGDTSQHRDDSDAPAWPAPRDEDEPVPDYGHGQPDDRDNDTVAPTGNNNNTTGSDEAETKGEHVVDLDADEQNPYRALPLPVFGDRDEPQPDPHAPDNDDADPLTRALWDPDDRGVFALIDPAQAERVTELWDLIRQLAAHINLTIPTPPEVHLDVTIPVDLLAGSDHATDPDTSTTSPDANRSHARDDGSSLPPDTDSPPDRSDPGDTSTNDVRNSSGSDTSCPHTGTTRRRAGDLIDERHTAIIDGIGPVDPDLARHLAADARWRRVLHDPVTGIVYDVGKTRYRPPADMRRRVITRDVTCRFPGCTRTAAYCHLDHVIEYPNGPTADTNLIALCELHHRVKHQTGWQLVLHDDASIDWTSPTGRRYTTHPPGRKTPPRRRKRNKKRTAA</sequence>
<dbReference type="RefSeq" id="WP_170111186.1">
    <property type="nucleotide sequence ID" value="NZ_PVUE01000026.1"/>
</dbReference>
<evidence type="ECO:0000313" key="3">
    <source>
        <dbReference type="EMBL" id="PRZ32772.1"/>
    </source>
</evidence>
<evidence type="ECO:0000313" key="4">
    <source>
        <dbReference type="Proteomes" id="UP000237752"/>
    </source>
</evidence>
<feature type="region of interest" description="Disordered" evidence="1">
    <location>
        <begin position="52"/>
        <end position="183"/>
    </location>
</feature>
<dbReference type="AlphaFoldDB" id="A0A2T0Z8U8"/>
<name>A0A2T0Z8U8_9ACTN</name>
<feature type="compositionally biased region" description="Basic and acidic residues" evidence="1">
    <location>
        <begin position="158"/>
        <end position="171"/>
    </location>
</feature>
<organism evidence="3 4">
    <name type="scientific">Antricoccus suffuscus</name>
    <dbReference type="NCBI Taxonomy" id="1629062"/>
    <lineage>
        <taxon>Bacteria</taxon>
        <taxon>Bacillati</taxon>
        <taxon>Actinomycetota</taxon>
        <taxon>Actinomycetes</taxon>
        <taxon>Geodermatophilales</taxon>
        <taxon>Antricoccaceae</taxon>
        <taxon>Antricoccus</taxon>
    </lineage>
</organism>
<feature type="compositionally biased region" description="Basic residues" evidence="1">
    <location>
        <begin position="448"/>
        <end position="466"/>
    </location>
</feature>
<evidence type="ECO:0000259" key="2">
    <source>
        <dbReference type="SMART" id="SM00507"/>
    </source>
</evidence>
<feature type="compositionally biased region" description="Basic and acidic residues" evidence="1">
    <location>
        <begin position="59"/>
        <end position="72"/>
    </location>
</feature>
<comment type="caution">
    <text evidence="3">The sequence shown here is derived from an EMBL/GenBank/DDBJ whole genome shotgun (WGS) entry which is preliminary data.</text>
</comment>
<evidence type="ECO:0000256" key="1">
    <source>
        <dbReference type="SAM" id="MobiDB-lite"/>
    </source>
</evidence>
<feature type="non-terminal residue" evidence="3">
    <location>
        <position position="1"/>
    </location>
</feature>
<feature type="compositionally biased region" description="Low complexity" evidence="1">
    <location>
        <begin position="246"/>
        <end position="255"/>
    </location>
</feature>
<feature type="region of interest" description="Disordered" evidence="1">
    <location>
        <begin position="437"/>
        <end position="466"/>
    </location>
</feature>
<feature type="compositionally biased region" description="Polar residues" evidence="1">
    <location>
        <begin position="116"/>
        <end position="128"/>
    </location>
</feature>
<proteinExistence type="predicted"/>